<evidence type="ECO:0000313" key="3">
    <source>
        <dbReference type="EMBL" id="MDR6836008.1"/>
    </source>
</evidence>
<protein>
    <submittedName>
        <fullName evidence="2">Transcriptional regulator GlxA family with amidase domain</fullName>
    </submittedName>
</protein>
<evidence type="ECO:0000313" key="4">
    <source>
        <dbReference type="Proteomes" id="UP001249076"/>
    </source>
</evidence>
<dbReference type="Proteomes" id="UP001253458">
    <property type="component" value="Unassembled WGS sequence"/>
</dbReference>
<dbReference type="InterPro" id="IPR029062">
    <property type="entry name" value="Class_I_gatase-like"/>
</dbReference>
<dbReference type="Proteomes" id="UP001249076">
    <property type="component" value="Unassembled WGS sequence"/>
</dbReference>
<evidence type="ECO:0000259" key="1">
    <source>
        <dbReference type="Pfam" id="PF01965"/>
    </source>
</evidence>
<keyword evidence="4" id="KW-1185">Reference proteome</keyword>
<dbReference type="PANTHER" id="PTHR43130:SF3">
    <property type="entry name" value="HTH-TYPE TRANSCRIPTIONAL REGULATOR RV1931C"/>
    <property type="match status" value="1"/>
</dbReference>
<comment type="caution">
    <text evidence="2">The sequence shown here is derived from an EMBL/GenBank/DDBJ whole genome shotgun (WGS) entry which is preliminary data.</text>
</comment>
<feature type="domain" description="DJ-1/PfpI" evidence="1">
    <location>
        <begin position="51"/>
        <end position="213"/>
    </location>
</feature>
<sequence>MGLIAMAAWTVGATSGFAQPMDAHQGAQAAAPFALALRPPPAGGTAPVIAVLALNEGTETTDFLVPHAVLQLAQVGVVEAVAPRAGAVTLMPALQVEVPRSFAAFDSVYPQGADIVVVPALHTEDDPAVLAWLQAQAAKGAVVVGICSGARVLGRAGLLEGRRFAGHWYDRSTLLRRHPGAVHVPGQRYVADGPVVTTTGVSASLPVSLALVETLAGAERARAVATALGMPSWGSAHRSERFGLSLAHVGTLSINTVLFWRHERIDIPVMDGVDDVALALAADAWSRTYRSRAEAVTALASPVHLRSGLLLRAAPPDASAITVLLDSGMHPACVLDHSLQMIGQRYGAATRQWVATQLEYEDPVVRCGTAGPSP</sequence>
<dbReference type="RefSeq" id="WP_209816387.1">
    <property type="nucleotide sequence ID" value="NZ_JAVDTL010000001.1"/>
</dbReference>
<name>A0AAJ2EZE6_ACIDE</name>
<dbReference type="AlphaFoldDB" id="A0AAJ2EZE6"/>
<proteinExistence type="predicted"/>
<dbReference type="EMBL" id="JAVDTL010000001">
    <property type="protein sequence ID" value="MDR6765570.1"/>
    <property type="molecule type" value="Genomic_DNA"/>
</dbReference>
<dbReference type="Pfam" id="PF01965">
    <property type="entry name" value="DJ-1_PfpI"/>
    <property type="match status" value="1"/>
</dbReference>
<dbReference type="PANTHER" id="PTHR43130">
    <property type="entry name" value="ARAC-FAMILY TRANSCRIPTIONAL REGULATOR"/>
    <property type="match status" value="1"/>
</dbReference>
<gene>
    <name evidence="2" type="ORF">J2W88_000828</name>
    <name evidence="3" type="ORF">J2W93_000829</name>
</gene>
<dbReference type="SUPFAM" id="SSF52317">
    <property type="entry name" value="Class I glutamine amidotransferase-like"/>
    <property type="match status" value="1"/>
</dbReference>
<accession>A0AAJ2EZE6</accession>
<reference evidence="2 4" key="1">
    <citation type="submission" date="2023-07" db="EMBL/GenBank/DDBJ databases">
        <title>Sorghum-associated microbial communities from plants grown in Nebraska, USA.</title>
        <authorList>
            <person name="Schachtman D."/>
        </authorList>
    </citation>
    <scope>NUCLEOTIDE SEQUENCE</scope>
    <source>
        <strain evidence="3 4">BE105</strain>
        <strain evidence="2">BE69</strain>
    </source>
</reference>
<dbReference type="InterPro" id="IPR002818">
    <property type="entry name" value="DJ-1/PfpI"/>
</dbReference>
<evidence type="ECO:0000313" key="2">
    <source>
        <dbReference type="EMBL" id="MDR6765570.1"/>
    </source>
</evidence>
<dbReference type="InterPro" id="IPR052158">
    <property type="entry name" value="INH-QAR"/>
</dbReference>
<dbReference type="EMBL" id="JAVDTS010000001">
    <property type="protein sequence ID" value="MDR6836008.1"/>
    <property type="molecule type" value="Genomic_DNA"/>
</dbReference>
<organism evidence="2 5">
    <name type="scientific">Acidovorax delafieldii</name>
    <name type="common">Pseudomonas delafieldii</name>
    <dbReference type="NCBI Taxonomy" id="47920"/>
    <lineage>
        <taxon>Bacteria</taxon>
        <taxon>Pseudomonadati</taxon>
        <taxon>Pseudomonadota</taxon>
        <taxon>Betaproteobacteria</taxon>
        <taxon>Burkholderiales</taxon>
        <taxon>Comamonadaceae</taxon>
        <taxon>Acidovorax</taxon>
    </lineage>
</organism>
<dbReference type="Gene3D" id="3.40.50.880">
    <property type="match status" value="1"/>
</dbReference>
<evidence type="ECO:0000313" key="5">
    <source>
        <dbReference type="Proteomes" id="UP001253458"/>
    </source>
</evidence>